<dbReference type="Pfam" id="PF05134">
    <property type="entry name" value="T2SSL"/>
    <property type="match status" value="1"/>
</dbReference>
<evidence type="ECO:0000256" key="2">
    <source>
        <dbReference type="ARBA" id="ARBA00005318"/>
    </source>
</evidence>
<dbReference type="PIRSF" id="PIRSF015761">
    <property type="entry name" value="Protein_L"/>
    <property type="match status" value="1"/>
</dbReference>
<dbReference type="RefSeq" id="WP_395247366.1">
    <property type="nucleotide sequence ID" value="NZ_JBINXA010000012.1"/>
</dbReference>
<evidence type="ECO:0000259" key="11">
    <source>
        <dbReference type="Pfam" id="PF12693"/>
    </source>
</evidence>
<dbReference type="InterPro" id="IPR043129">
    <property type="entry name" value="ATPase_NBD"/>
</dbReference>
<comment type="similarity">
    <text evidence="2">Belongs to the GSP L family.</text>
</comment>
<protein>
    <submittedName>
        <fullName evidence="12">Type II secretion system protein GspL</fullName>
    </submittedName>
</protein>
<name>A0ABW7M3S9_9PSED</name>
<keyword evidence="7" id="KW-0653">Protein transport</keyword>
<feature type="domain" description="GspL cytoplasmic actin-ATPase-like" evidence="10">
    <location>
        <begin position="31"/>
        <end position="170"/>
    </location>
</feature>
<keyword evidence="4" id="KW-1003">Cell membrane</keyword>
<evidence type="ECO:0000256" key="1">
    <source>
        <dbReference type="ARBA" id="ARBA00004377"/>
    </source>
</evidence>
<dbReference type="Proteomes" id="UP001609821">
    <property type="component" value="Unassembled WGS sequence"/>
</dbReference>
<gene>
    <name evidence="12" type="primary">gspL</name>
    <name evidence="12" type="ORF">ACHMWK_18045</name>
</gene>
<evidence type="ECO:0000256" key="6">
    <source>
        <dbReference type="ARBA" id="ARBA00022692"/>
    </source>
</evidence>
<dbReference type="InterPro" id="IPR025691">
    <property type="entry name" value="GspL_pp_dom"/>
</dbReference>
<proteinExistence type="inferred from homology"/>
<evidence type="ECO:0000256" key="4">
    <source>
        <dbReference type="ARBA" id="ARBA00022475"/>
    </source>
</evidence>
<organism evidence="12 13">
    <name type="scientific">Pseudomonas kulmbachensis</name>
    <dbReference type="NCBI Taxonomy" id="3043408"/>
    <lineage>
        <taxon>Bacteria</taxon>
        <taxon>Pseudomonadati</taxon>
        <taxon>Pseudomonadota</taxon>
        <taxon>Gammaproteobacteria</taxon>
        <taxon>Pseudomonadales</taxon>
        <taxon>Pseudomonadaceae</taxon>
        <taxon>Pseudomonas</taxon>
    </lineage>
</organism>
<comment type="caution">
    <text evidence="12">The sequence shown here is derived from an EMBL/GenBank/DDBJ whole genome shotgun (WGS) entry which is preliminary data.</text>
</comment>
<evidence type="ECO:0000256" key="8">
    <source>
        <dbReference type="ARBA" id="ARBA00022989"/>
    </source>
</evidence>
<evidence type="ECO:0000259" key="10">
    <source>
        <dbReference type="Pfam" id="PF05134"/>
    </source>
</evidence>
<evidence type="ECO:0000256" key="7">
    <source>
        <dbReference type="ARBA" id="ARBA00022927"/>
    </source>
</evidence>
<dbReference type="Gene3D" id="3.30.1360.100">
    <property type="entry name" value="General secretion pathway protein M, EpsM"/>
    <property type="match status" value="1"/>
</dbReference>
<feature type="domain" description="GspL periplasmic" evidence="11">
    <location>
        <begin position="209"/>
        <end position="358"/>
    </location>
</feature>
<evidence type="ECO:0000256" key="5">
    <source>
        <dbReference type="ARBA" id="ARBA00022519"/>
    </source>
</evidence>
<dbReference type="Gene3D" id="3.30.420.380">
    <property type="match status" value="1"/>
</dbReference>
<keyword evidence="3" id="KW-0813">Transport</keyword>
<sequence length="359" mass="40149">MNALLYISSLIEDAPLTWWHGDGPVTQGDLDQAAQALAGQPLVLLLPSEAASHHRIEVPPGSGRWLRQAIHSALEEKLLDDLDQLHLAQGALHQRRHCRLWVIRRDWLQPLLARLEDKGLVPTRIHIDADCVQGEQPTALYCAGRWLLGGTIVHPSALIEEELETLVTLLPDDLHRCEESPWPLLAEGAKHAIDLRQGGFSLGGRRRPPWRALALLAVLGCGASLLQDFGHRMVLEQRSVELHQANLDTWQQRAPDESRVVDLNRQVQARLQQNQTPHQDLARRLDTLARHWSNSSGALARVDQLDYQNGEGWTLRVIAPAFADLERLREGLGRAGLTVQADSTVRDDQVVSARLKIKE</sequence>
<comment type="subcellular location">
    <subcellularLocation>
        <location evidence="1">Cell inner membrane</location>
        <topology evidence="1">Single-pass membrane protein</topology>
    </subcellularLocation>
</comment>
<dbReference type="InterPro" id="IPR007812">
    <property type="entry name" value="T2SS_protein-GspL"/>
</dbReference>
<dbReference type="SUPFAM" id="SSF53067">
    <property type="entry name" value="Actin-like ATPase domain"/>
    <property type="match status" value="1"/>
</dbReference>
<keyword evidence="9" id="KW-0472">Membrane</keyword>
<dbReference type="EMBL" id="JBINXB010000031">
    <property type="protein sequence ID" value="MFH6567866.1"/>
    <property type="molecule type" value="Genomic_DNA"/>
</dbReference>
<evidence type="ECO:0000313" key="12">
    <source>
        <dbReference type="EMBL" id="MFH6567866.1"/>
    </source>
</evidence>
<reference evidence="12 13" key="1">
    <citation type="submission" date="2024-10" db="EMBL/GenBank/DDBJ databases">
        <title>Aeromonas and Pseudomonas from the Cagarras Archipelago, Rio de Janeiro, Brazil.</title>
        <authorList>
            <person name="Canellas A.L.B."/>
            <person name="Laport M.S."/>
        </authorList>
    </citation>
    <scope>NUCLEOTIDE SEQUENCE [LARGE SCALE GENOMIC DNA]</scope>
    <source>
        <strain evidence="12 13">CPF-4</strain>
    </source>
</reference>
<keyword evidence="5" id="KW-0997">Cell inner membrane</keyword>
<evidence type="ECO:0000256" key="9">
    <source>
        <dbReference type="ARBA" id="ARBA00023136"/>
    </source>
</evidence>
<dbReference type="InterPro" id="IPR024230">
    <property type="entry name" value="GspL_cyto_dom"/>
</dbReference>
<dbReference type="Pfam" id="PF12693">
    <property type="entry name" value="GspL_C"/>
    <property type="match status" value="1"/>
</dbReference>
<accession>A0ABW7M3S9</accession>
<evidence type="ECO:0000313" key="13">
    <source>
        <dbReference type="Proteomes" id="UP001609821"/>
    </source>
</evidence>
<dbReference type="NCBIfam" id="TIGR01709">
    <property type="entry name" value="typeII_sec_gspL"/>
    <property type="match status" value="1"/>
</dbReference>
<keyword evidence="13" id="KW-1185">Reference proteome</keyword>
<keyword evidence="8" id="KW-1133">Transmembrane helix</keyword>
<keyword evidence="6" id="KW-0812">Transmembrane</keyword>
<evidence type="ECO:0000256" key="3">
    <source>
        <dbReference type="ARBA" id="ARBA00022448"/>
    </source>
</evidence>